<evidence type="ECO:0000313" key="4">
    <source>
        <dbReference type="Proteomes" id="UP001597295"/>
    </source>
</evidence>
<sequence>MSIPFFQVDAFTDKAFSGNPAAVCPLESWLHDSQLQAIAAENNLAETAFFVPKDGEYHIRWFTPTVEVDLCGHATLASAAIVLRHLEPHRQKVIFQSQSGPLIVSRAGDRLALDFPTRPVEEVTLTPAMIAALGGKPIKAFKGVRDYVVTYKSAEEIRALTPDMDKIAAIGPFAVTAPGTKADGDVDFVSRYFAPAEGIPEDPVTGSAHCSLAPYWSQVLGKTEMRARQVSARGGDLWLRLRGDRIDIEGQAVLVIQGELFL</sequence>
<reference evidence="4" key="1">
    <citation type="journal article" date="2019" name="Int. J. Syst. Evol. Microbiol.">
        <title>The Global Catalogue of Microorganisms (GCM) 10K type strain sequencing project: providing services to taxonomists for standard genome sequencing and annotation.</title>
        <authorList>
            <consortium name="The Broad Institute Genomics Platform"/>
            <consortium name="The Broad Institute Genome Sequencing Center for Infectious Disease"/>
            <person name="Wu L."/>
            <person name="Ma J."/>
        </authorList>
    </citation>
    <scope>NUCLEOTIDE SEQUENCE [LARGE SCALE GENOMIC DNA]</scope>
    <source>
        <strain evidence="4">CGMCC 1.19062</strain>
    </source>
</reference>
<name>A0ABW5DR93_9PROT</name>
<dbReference type="SUPFAM" id="SSF54506">
    <property type="entry name" value="Diaminopimelate epimerase-like"/>
    <property type="match status" value="1"/>
</dbReference>
<keyword evidence="2" id="KW-0413">Isomerase</keyword>
<dbReference type="InterPro" id="IPR003719">
    <property type="entry name" value="Phenazine_PhzF-like"/>
</dbReference>
<dbReference type="Proteomes" id="UP001597295">
    <property type="component" value="Unassembled WGS sequence"/>
</dbReference>
<dbReference type="Gene3D" id="3.10.310.10">
    <property type="entry name" value="Diaminopimelate Epimerase, Chain A, domain 1"/>
    <property type="match status" value="2"/>
</dbReference>
<comment type="similarity">
    <text evidence="1">Belongs to the PhzF family.</text>
</comment>
<evidence type="ECO:0000256" key="1">
    <source>
        <dbReference type="ARBA" id="ARBA00008270"/>
    </source>
</evidence>
<dbReference type="PIRSF" id="PIRSF016184">
    <property type="entry name" value="PhzC_PhzF"/>
    <property type="match status" value="1"/>
</dbReference>
<dbReference type="EMBL" id="JBHUIP010000003">
    <property type="protein sequence ID" value="MFD2262056.1"/>
    <property type="molecule type" value="Genomic_DNA"/>
</dbReference>
<dbReference type="PANTHER" id="PTHR13774">
    <property type="entry name" value="PHENAZINE BIOSYNTHESIS PROTEIN"/>
    <property type="match status" value="1"/>
</dbReference>
<gene>
    <name evidence="3" type="ORF">ACFSM5_04090</name>
</gene>
<comment type="caution">
    <text evidence="3">The sequence shown here is derived from an EMBL/GenBank/DDBJ whole genome shotgun (WGS) entry which is preliminary data.</text>
</comment>
<evidence type="ECO:0000313" key="3">
    <source>
        <dbReference type="EMBL" id="MFD2262056.1"/>
    </source>
</evidence>
<accession>A0ABW5DR93</accession>
<protein>
    <submittedName>
        <fullName evidence="3">PhzF family phenazine biosynthesis protein</fullName>
    </submittedName>
</protein>
<dbReference type="Pfam" id="PF02567">
    <property type="entry name" value="PhzC-PhzF"/>
    <property type="match status" value="1"/>
</dbReference>
<dbReference type="RefSeq" id="WP_379874967.1">
    <property type="nucleotide sequence ID" value="NZ_JBHUIP010000003.1"/>
</dbReference>
<proteinExistence type="inferred from homology"/>
<dbReference type="NCBIfam" id="TIGR00654">
    <property type="entry name" value="PhzF_family"/>
    <property type="match status" value="1"/>
</dbReference>
<keyword evidence="4" id="KW-1185">Reference proteome</keyword>
<evidence type="ECO:0000256" key="2">
    <source>
        <dbReference type="ARBA" id="ARBA00023235"/>
    </source>
</evidence>
<organism evidence="3 4">
    <name type="scientific">Lacibacterium aquatile</name>
    <dbReference type="NCBI Taxonomy" id="1168082"/>
    <lineage>
        <taxon>Bacteria</taxon>
        <taxon>Pseudomonadati</taxon>
        <taxon>Pseudomonadota</taxon>
        <taxon>Alphaproteobacteria</taxon>
        <taxon>Rhodospirillales</taxon>
        <taxon>Rhodospirillaceae</taxon>
    </lineage>
</organism>
<dbReference type="PANTHER" id="PTHR13774:SF17">
    <property type="entry name" value="PHENAZINE BIOSYNTHESIS-LIKE DOMAIN-CONTAINING PROTEIN"/>
    <property type="match status" value="1"/>
</dbReference>